<gene>
    <name evidence="3" type="ORF">ACFSUE_04950</name>
</gene>
<dbReference type="EMBL" id="JBHUMQ010000013">
    <property type="protein sequence ID" value="MFD2692981.1"/>
    <property type="molecule type" value="Genomic_DNA"/>
</dbReference>
<dbReference type="Pfam" id="PF04892">
    <property type="entry name" value="VanZ"/>
    <property type="match status" value="1"/>
</dbReference>
<sequence length="240" mass="28138">MDKKFAVYISEIISELDCDETEKKDLQEEMGQHLQLLKEEYMGKGLSEKEAVDTAIRCFGRGNELKKGLNHSFSPYKKSFLVFVRVMFVFYVSTILWIVIVRKIIDRLLHNQFYNSFVWAPNNYFFYSTTNFIPFKTISSYLNSEYISMFQAAELLLSNSILFVPLGIFLPIVFKRYRSLLQVIKITLIVGAAIEILQFFFRYGIMDIDEIILYMIGSVTGYAFFVSLKGLNRKWFRMHA</sequence>
<feature type="transmembrane region" description="Helical" evidence="1">
    <location>
        <begin position="186"/>
        <end position="205"/>
    </location>
</feature>
<dbReference type="InterPro" id="IPR053150">
    <property type="entry name" value="Teicoplanin_resist-assoc"/>
</dbReference>
<feature type="transmembrane region" description="Helical" evidence="1">
    <location>
        <begin position="155"/>
        <end position="174"/>
    </location>
</feature>
<accession>A0ABW5RZV8</accession>
<feature type="domain" description="VanZ-like" evidence="2">
    <location>
        <begin position="88"/>
        <end position="226"/>
    </location>
</feature>
<dbReference type="Proteomes" id="UP001597399">
    <property type="component" value="Unassembled WGS sequence"/>
</dbReference>
<comment type="caution">
    <text evidence="3">The sequence shown here is derived from an EMBL/GenBank/DDBJ whole genome shotgun (WGS) entry which is preliminary data.</text>
</comment>
<evidence type="ECO:0000256" key="1">
    <source>
        <dbReference type="SAM" id="Phobius"/>
    </source>
</evidence>
<protein>
    <submittedName>
        <fullName evidence="3">VanZ family protein</fullName>
    </submittedName>
</protein>
<dbReference type="InterPro" id="IPR047928">
    <property type="entry name" value="Perm_prefix_1"/>
</dbReference>
<name>A0ABW5RZV8_9BACL</name>
<keyword evidence="1" id="KW-1133">Transmembrane helix</keyword>
<feature type="transmembrane region" description="Helical" evidence="1">
    <location>
        <begin position="80"/>
        <end position="101"/>
    </location>
</feature>
<feature type="transmembrane region" description="Helical" evidence="1">
    <location>
        <begin position="211"/>
        <end position="231"/>
    </location>
</feature>
<evidence type="ECO:0000313" key="4">
    <source>
        <dbReference type="Proteomes" id="UP001597399"/>
    </source>
</evidence>
<proteinExistence type="predicted"/>
<evidence type="ECO:0000313" key="3">
    <source>
        <dbReference type="EMBL" id="MFD2692981.1"/>
    </source>
</evidence>
<feature type="transmembrane region" description="Helical" evidence="1">
    <location>
        <begin position="113"/>
        <end position="135"/>
    </location>
</feature>
<dbReference type="PANTHER" id="PTHR36834">
    <property type="entry name" value="MEMBRANE PROTEIN-RELATED"/>
    <property type="match status" value="1"/>
</dbReference>
<evidence type="ECO:0000259" key="2">
    <source>
        <dbReference type="Pfam" id="PF04892"/>
    </source>
</evidence>
<reference evidence="4" key="1">
    <citation type="journal article" date="2019" name="Int. J. Syst. Evol. Microbiol.">
        <title>The Global Catalogue of Microorganisms (GCM) 10K type strain sequencing project: providing services to taxonomists for standard genome sequencing and annotation.</title>
        <authorList>
            <consortium name="The Broad Institute Genomics Platform"/>
            <consortium name="The Broad Institute Genome Sequencing Center for Infectious Disease"/>
            <person name="Wu L."/>
            <person name="Ma J."/>
        </authorList>
    </citation>
    <scope>NUCLEOTIDE SEQUENCE [LARGE SCALE GENOMIC DNA]</scope>
    <source>
        <strain evidence="4">TISTR 2466</strain>
    </source>
</reference>
<dbReference type="PANTHER" id="PTHR36834:SF1">
    <property type="entry name" value="INTEGRAL MEMBRANE PROTEIN"/>
    <property type="match status" value="1"/>
</dbReference>
<organism evidence="3 4">
    <name type="scientific">Sporolactobacillus shoreicorticis</name>
    <dbReference type="NCBI Taxonomy" id="1923877"/>
    <lineage>
        <taxon>Bacteria</taxon>
        <taxon>Bacillati</taxon>
        <taxon>Bacillota</taxon>
        <taxon>Bacilli</taxon>
        <taxon>Bacillales</taxon>
        <taxon>Sporolactobacillaceae</taxon>
        <taxon>Sporolactobacillus</taxon>
    </lineage>
</organism>
<dbReference type="RefSeq" id="WP_253063203.1">
    <property type="nucleotide sequence ID" value="NZ_JAMXWM010000019.1"/>
</dbReference>
<keyword evidence="1" id="KW-0812">Transmembrane</keyword>
<keyword evidence="4" id="KW-1185">Reference proteome</keyword>
<keyword evidence="1" id="KW-0472">Membrane</keyword>
<dbReference type="InterPro" id="IPR006976">
    <property type="entry name" value="VanZ-like"/>
</dbReference>
<dbReference type="NCBIfam" id="NF038403">
    <property type="entry name" value="perm_prefix_1"/>
    <property type="match status" value="1"/>
</dbReference>